<organism evidence="1 2">
    <name type="scientific">Symbiodinium microadriaticum</name>
    <name type="common">Dinoflagellate</name>
    <name type="synonym">Zooxanthella microadriatica</name>
    <dbReference type="NCBI Taxonomy" id="2951"/>
    <lineage>
        <taxon>Eukaryota</taxon>
        <taxon>Sar</taxon>
        <taxon>Alveolata</taxon>
        <taxon>Dinophyceae</taxon>
        <taxon>Suessiales</taxon>
        <taxon>Symbiodiniaceae</taxon>
        <taxon>Symbiodinium</taxon>
    </lineage>
</organism>
<name>A0A1Q9EQC9_SYMMI</name>
<protein>
    <submittedName>
        <fullName evidence="1">Uncharacterized protein</fullName>
    </submittedName>
</protein>
<dbReference type="EMBL" id="LSRX01000093">
    <property type="protein sequence ID" value="OLQ09644.1"/>
    <property type="molecule type" value="Genomic_DNA"/>
</dbReference>
<comment type="caution">
    <text evidence="1">The sequence shown here is derived from an EMBL/GenBank/DDBJ whole genome shotgun (WGS) entry which is preliminary data.</text>
</comment>
<proteinExistence type="predicted"/>
<gene>
    <name evidence="1" type="ORF">AK812_SmicGene6702</name>
</gene>
<dbReference type="Proteomes" id="UP000186817">
    <property type="component" value="Unassembled WGS sequence"/>
</dbReference>
<accession>A0A1Q9EQC9</accession>
<sequence>MRLAEPASRCAAQGEDLEARHLLPEPTRIGAAQPSGGYKAPVDNDAIESTAWMIQGCLHRCLGPVFGWLGFSFLDDWWPKRTLQVEDLMLYETQQEHQRHVACIALVFAGGLPPREDLEGAARAFSSRGDRISRSELQAMFYFAGCYKESKEFLSFLAGQAEPVESQQEPGQESSFLIDHLLPSSGCLGDCHQQQKPLAIFLEDGATIAIVAAKEDIGPLLLLIMAAGHAVRELGAASASSTIANALASAQQMYDQPVSAIEVIPEGEFTEQDDAAEVLAGHVIA</sequence>
<evidence type="ECO:0000313" key="2">
    <source>
        <dbReference type="Proteomes" id="UP000186817"/>
    </source>
</evidence>
<dbReference type="AlphaFoldDB" id="A0A1Q9EQC9"/>
<keyword evidence="2" id="KW-1185">Reference proteome</keyword>
<evidence type="ECO:0000313" key="1">
    <source>
        <dbReference type="EMBL" id="OLQ09644.1"/>
    </source>
</evidence>
<reference evidence="1 2" key="1">
    <citation type="submission" date="2016-02" db="EMBL/GenBank/DDBJ databases">
        <title>Genome analysis of coral dinoflagellate symbionts highlights evolutionary adaptations to a symbiotic lifestyle.</title>
        <authorList>
            <person name="Aranda M."/>
            <person name="Li Y."/>
            <person name="Liew Y.J."/>
            <person name="Baumgarten S."/>
            <person name="Simakov O."/>
            <person name="Wilson M."/>
            <person name="Piel J."/>
            <person name="Ashoor H."/>
            <person name="Bougouffa S."/>
            <person name="Bajic V.B."/>
            <person name="Ryu T."/>
            <person name="Ravasi T."/>
            <person name="Bayer T."/>
            <person name="Micklem G."/>
            <person name="Kim H."/>
            <person name="Bhak J."/>
            <person name="Lajeunesse T.C."/>
            <person name="Voolstra C.R."/>
        </authorList>
    </citation>
    <scope>NUCLEOTIDE SEQUENCE [LARGE SCALE GENOMIC DNA]</scope>
    <source>
        <strain evidence="1 2">CCMP2467</strain>
    </source>
</reference>
<dbReference type="OrthoDB" id="417441at2759"/>